<dbReference type="Proteomes" id="UP000239724">
    <property type="component" value="Unassembled WGS sequence"/>
</dbReference>
<evidence type="ECO:0000313" key="4">
    <source>
        <dbReference type="EMBL" id="PPQ35199.1"/>
    </source>
</evidence>
<gene>
    <name evidence="4" type="ORF">CCS01_08305</name>
</gene>
<protein>
    <submittedName>
        <fullName evidence="4">Aspartate aminotransferase family protein</fullName>
    </submittedName>
</protein>
<dbReference type="Gene3D" id="3.40.640.10">
    <property type="entry name" value="Type I PLP-dependent aspartate aminotransferase-like (Major domain)"/>
    <property type="match status" value="1"/>
</dbReference>
<name>A0A2S6NJX8_RHOGL</name>
<dbReference type="InterPro" id="IPR015421">
    <property type="entry name" value="PyrdxlP-dep_Trfase_major"/>
</dbReference>
<evidence type="ECO:0000256" key="3">
    <source>
        <dbReference type="RuleBase" id="RU003560"/>
    </source>
</evidence>
<dbReference type="PANTHER" id="PTHR43713:SF3">
    <property type="entry name" value="GLUTAMATE-1-SEMIALDEHYDE 2,1-AMINOMUTASE 1, CHLOROPLASTIC-RELATED"/>
    <property type="match status" value="1"/>
</dbReference>
<dbReference type="SUPFAM" id="SSF53383">
    <property type="entry name" value="PLP-dependent transferases"/>
    <property type="match status" value="1"/>
</dbReference>
<dbReference type="GO" id="GO:0030170">
    <property type="term" value="F:pyridoxal phosphate binding"/>
    <property type="evidence" value="ECO:0007669"/>
    <property type="project" value="InterPro"/>
</dbReference>
<comment type="cofactor">
    <cofactor evidence="1">
        <name>pyridoxal 5'-phosphate</name>
        <dbReference type="ChEBI" id="CHEBI:597326"/>
    </cofactor>
</comment>
<organism evidence="4 5">
    <name type="scientific">Rhodopila globiformis</name>
    <name type="common">Rhodopseudomonas globiformis</name>
    <dbReference type="NCBI Taxonomy" id="1071"/>
    <lineage>
        <taxon>Bacteria</taxon>
        <taxon>Pseudomonadati</taxon>
        <taxon>Pseudomonadota</taxon>
        <taxon>Alphaproteobacteria</taxon>
        <taxon>Acetobacterales</taxon>
        <taxon>Acetobacteraceae</taxon>
        <taxon>Rhodopila</taxon>
    </lineage>
</organism>
<dbReference type="PANTHER" id="PTHR43713">
    <property type="entry name" value="GLUTAMATE-1-SEMIALDEHYDE 2,1-AMINOMUTASE"/>
    <property type="match status" value="1"/>
</dbReference>
<proteinExistence type="inferred from homology"/>
<comment type="similarity">
    <text evidence="3">Belongs to the class-III pyridoxal-phosphate-dependent aminotransferase family.</text>
</comment>
<dbReference type="Gene3D" id="3.90.1150.10">
    <property type="entry name" value="Aspartate Aminotransferase, domain 1"/>
    <property type="match status" value="1"/>
</dbReference>
<evidence type="ECO:0000313" key="5">
    <source>
        <dbReference type="Proteomes" id="UP000239724"/>
    </source>
</evidence>
<keyword evidence="5" id="KW-1185">Reference proteome</keyword>
<keyword evidence="2 3" id="KW-0663">Pyridoxal phosphate</keyword>
<dbReference type="EMBL" id="NHRY01000076">
    <property type="protein sequence ID" value="PPQ35199.1"/>
    <property type="molecule type" value="Genomic_DNA"/>
</dbReference>
<sequence length="433" mass="46245">MSDPRLRNAAIDAALDEARERYLARNPLSLARWLEAVTVMPGGNTRTVLHYAPFPLAMARAEGCRLWDADGHEYVDFLGDYTAGLYGHAHPVIRAAIDRALEGGISLGASNMDEARFARAVCERFGLQRVRFTNSGTEANLLAISLGRIFTRRSKVMAFNGAYHGAVFGFAGGGSPMNLPIETVLAPYNESERTRALITEDLALVIVEPMIGSGGCIPARPDFLAMLRQETARVGALLVFDEVMTSRLAPGGLQSAVGVKPDLTTLGKYVGGGMSFGAFGGRGEIMDRFDPRRRDALPHAGTFNNNVLTMAAGLAGLTEVYTPEAALALNASGDALRDRLNAACRAADAPLQFTGLGSMLAVHATPDPVTTPEAAAAANPKLKELFFFDMLAQGIWLARRGMMTLSLPIDDAACDALVAAVEEFLSARQSLLD</sequence>
<accession>A0A2S6NJX8</accession>
<evidence type="ECO:0000256" key="2">
    <source>
        <dbReference type="ARBA" id="ARBA00022898"/>
    </source>
</evidence>
<dbReference type="InterPro" id="IPR005814">
    <property type="entry name" value="Aminotrans_3"/>
</dbReference>
<comment type="caution">
    <text evidence="4">The sequence shown here is derived from an EMBL/GenBank/DDBJ whole genome shotgun (WGS) entry which is preliminary data.</text>
</comment>
<dbReference type="InterPro" id="IPR015422">
    <property type="entry name" value="PyrdxlP-dep_Trfase_small"/>
</dbReference>
<evidence type="ECO:0000256" key="1">
    <source>
        <dbReference type="ARBA" id="ARBA00001933"/>
    </source>
</evidence>
<dbReference type="InterPro" id="IPR015424">
    <property type="entry name" value="PyrdxlP-dep_Trfase"/>
</dbReference>
<keyword evidence="4" id="KW-0808">Transferase</keyword>
<keyword evidence="4" id="KW-0032">Aminotransferase</keyword>
<dbReference type="Pfam" id="PF00202">
    <property type="entry name" value="Aminotran_3"/>
    <property type="match status" value="1"/>
</dbReference>
<dbReference type="OrthoDB" id="9801052at2"/>
<dbReference type="RefSeq" id="WP_104518385.1">
    <property type="nucleotide sequence ID" value="NZ_NHRY01000076.1"/>
</dbReference>
<reference evidence="4 5" key="1">
    <citation type="journal article" date="2018" name="Arch. Microbiol.">
        <title>New insights into the metabolic potential of the phototrophic purple bacterium Rhodopila globiformis DSM 161(T) from its draft genome sequence and evidence for a vanadium-dependent nitrogenase.</title>
        <authorList>
            <person name="Imhoff J.F."/>
            <person name="Rahn T."/>
            <person name="Kunzel S."/>
            <person name="Neulinger S.C."/>
        </authorList>
    </citation>
    <scope>NUCLEOTIDE SEQUENCE [LARGE SCALE GENOMIC DNA]</scope>
    <source>
        <strain evidence="4 5">DSM 161</strain>
    </source>
</reference>
<dbReference type="AlphaFoldDB" id="A0A2S6NJX8"/>
<dbReference type="GO" id="GO:0008483">
    <property type="term" value="F:transaminase activity"/>
    <property type="evidence" value="ECO:0007669"/>
    <property type="project" value="UniProtKB-KW"/>
</dbReference>